<feature type="region of interest" description="Disordered" evidence="4">
    <location>
        <begin position="96"/>
        <end position="173"/>
    </location>
</feature>
<gene>
    <name evidence="6" type="ORF">OVN521_LOCUS2518</name>
    <name evidence="7" type="ORF">UXM345_LOCUS8997</name>
</gene>
<dbReference type="GO" id="GO:0061061">
    <property type="term" value="P:muscle structure development"/>
    <property type="evidence" value="ECO:0007669"/>
    <property type="project" value="TreeGrafter"/>
</dbReference>
<sequence>MNSPITIRLERDGTDQQWGFRLQGGTDFSVPLSIEFVAPYTLAETKGLNVGDQVISINGRNVTNLTHQNAKMEITRSGNELELTVIKGAVNQRSISTLRSSSQTKKPSVHYKSTSQMVNPNFTSTNQSQIHVGSSHNRPPAQHDGHIGNYSQEDPEDLNSKKNFTNFESSPAYNRDPLQREVWTPIAYRDNPQASTRHYGTAVYHAQYNSPIGLYSDDKVLEAFKSQTGNLINEIKGNDLLQSADNYNDSMNTNSSPTYQAVMNIQPKNNITYSSEAKLSRSFRALEQDLMSVEGTPHAPKSVYDQRRQHE</sequence>
<dbReference type="EMBL" id="CAJOBG010000199">
    <property type="protein sequence ID" value="CAF3776040.1"/>
    <property type="molecule type" value="Genomic_DNA"/>
</dbReference>
<feature type="compositionally biased region" description="Polar residues" evidence="4">
    <location>
        <begin position="161"/>
        <end position="172"/>
    </location>
</feature>
<feature type="region of interest" description="Disordered" evidence="4">
    <location>
        <begin position="291"/>
        <end position="311"/>
    </location>
</feature>
<proteinExistence type="predicted"/>
<comment type="subcellular location">
    <subcellularLocation>
        <location evidence="1">Cytoplasm</location>
    </subcellularLocation>
</comment>
<dbReference type="SUPFAM" id="SSF50156">
    <property type="entry name" value="PDZ domain-like"/>
    <property type="match status" value="1"/>
</dbReference>
<dbReference type="GO" id="GO:0005912">
    <property type="term" value="C:adherens junction"/>
    <property type="evidence" value="ECO:0007669"/>
    <property type="project" value="TreeGrafter"/>
</dbReference>
<keyword evidence="3" id="KW-0862">Zinc</keyword>
<dbReference type="GO" id="GO:0030036">
    <property type="term" value="P:actin cytoskeleton organization"/>
    <property type="evidence" value="ECO:0007669"/>
    <property type="project" value="TreeGrafter"/>
</dbReference>
<accession>A0A819FTV7</accession>
<dbReference type="PANTHER" id="PTHR24214">
    <property type="entry name" value="PDZ AND LIM DOMAIN PROTEIN ZASP"/>
    <property type="match status" value="1"/>
</dbReference>
<dbReference type="GO" id="GO:0031941">
    <property type="term" value="C:filamentous actin"/>
    <property type="evidence" value="ECO:0007669"/>
    <property type="project" value="TreeGrafter"/>
</dbReference>
<dbReference type="GO" id="GO:0030018">
    <property type="term" value="C:Z disc"/>
    <property type="evidence" value="ECO:0007669"/>
    <property type="project" value="TreeGrafter"/>
</dbReference>
<protein>
    <recommendedName>
        <fullName evidence="5">PDZ domain-containing protein</fullName>
    </recommendedName>
</protein>
<organism evidence="7 8">
    <name type="scientific">Rotaria magnacalcarata</name>
    <dbReference type="NCBI Taxonomy" id="392030"/>
    <lineage>
        <taxon>Eukaryota</taxon>
        <taxon>Metazoa</taxon>
        <taxon>Spiralia</taxon>
        <taxon>Gnathifera</taxon>
        <taxon>Rotifera</taxon>
        <taxon>Eurotatoria</taxon>
        <taxon>Bdelloidea</taxon>
        <taxon>Philodinida</taxon>
        <taxon>Philodinidae</taxon>
        <taxon>Rotaria</taxon>
    </lineage>
</organism>
<dbReference type="FunFam" id="2.30.42.10:FF:000055">
    <property type="entry name" value="PDZ and LIM domain protein 3"/>
    <property type="match status" value="1"/>
</dbReference>
<dbReference type="GO" id="GO:0003779">
    <property type="term" value="F:actin binding"/>
    <property type="evidence" value="ECO:0007669"/>
    <property type="project" value="TreeGrafter"/>
</dbReference>
<dbReference type="GO" id="GO:0001725">
    <property type="term" value="C:stress fiber"/>
    <property type="evidence" value="ECO:0007669"/>
    <property type="project" value="TreeGrafter"/>
</dbReference>
<dbReference type="EMBL" id="CAJOBF010000806">
    <property type="protein sequence ID" value="CAF3872234.1"/>
    <property type="molecule type" value="Genomic_DNA"/>
</dbReference>
<dbReference type="PROSITE" id="PS50106">
    <property type="entry name" value="PDZ"/>
    <property type="match status" value="1"/>
</dbReference>
<evidence type="ECO:0000313" key="9">
    <source>
        <dbReference type="Proteomes" id="UP000663866"/>
    </source>
</evidence>
<evidence type="ECO:0000313" key="8">
    <source>
        <dbReference type="Proteomes" id="UP000663842"/>
    </source>
</evidence>
<dbReference type="Proteomes" id="UP000663842">
    <property type="component" value="Unassembled WGS sequence"/>
</dbReference>
<name>A0A819FTV7_9BILA</name>
<dbReference type="Proteomes" id="UP000663866">
    <property type="component" value="Unassembled WGS sequence"/>
</dbReference>
<evidence type="ECO:0000313" key="7">
    <source>
        <dbReference type="EMBL" id="CAF3872234.1"/>
    </source>
</evidence>
<dbReference type="Pfam" id="PF15936">
    <property type="entry name" value="DUF4749"/>
    <property type="match status" value="1"/>
</dbReference>
<evidence type="ECO:0000256" key="2">
    <source>
        <dbReference type="ARBA" id="ARBA00022490"/>
    </source>
</evidence>
<feature type="domain" description="PDZ" evidence="5">
    <location>
        <begin position="6"/>
        <end position="89"/>
    </location>
</feature>
<evidence type="ECO:0000259" key="5">
    <source>
        <dbReference type="PROSITE" id="PS50106"/>
    </source>
</evidence>
<keyword evidence="2" id="KW-0963">Cytoplasm</keyword>
<dbReference type="Gene3D" id="2.30.42.10">
    <property type="match status" value="1"/>
</dbReference>
<dbReference type="InterPro" id="IPR050604">
    <property type="entry name" value="PDZ-LIM_domain"/>
</dbReference>
<dbReference type="InterPro" id="IPR031847">
    <property type="entry name" value="PDLI1-4/Zasp-like_mid"/>
</dbReference>
<dbReference type="GO" id="GO:0051371">
    <property type="term" value="F:muscle alpha-actinin binding"/>
    <property type="evidence" value="ECO:0007669"/>
    <property type="project" value="TreeGrafter"/>
</dbReference>
<dbReference type="SMART" id="SM00735">
    <property type="entry name" value="ZM"/>
    <property type="match status" value="1"/>
</dbReference>
<comment type="caution">
    <text evidence="7">The sequence shown here is derived from an EMBL/GenBank/DDBJ whole genome shotgun (WGS) entry which is preliminary data.</text>
</comment>
<keyword evidence="9" id="KW-1185">Reference proteome</keyword>
<dbReference type="AlphaFoldDB" id="A0A819FTV7"/>
<dbReference type="SMART" id="SM00228">
    <property type="entry name" value="PDZ"/>
    <property type="match status" value="1"/>
</dbReference>
<evidence type="ECO:0000256" key="3">
    <source>
        <dbReference type="ARBA" id="ARBA00023038"/>
    </source>
</evidence>
<dbReference type="PANTHER" id="PTHR24214:SF38">
    <property type="entry name" value="PDZ AND LIM DOMAIN PROTEIN ZASP-RELATED"/>
    <property type="match status" value="1"/>
</dbReference>
<evidence type="ECO:0000256" key="1">
    <source>
        <dbReference type="ARBA" id="ARBA00004496"/>
    </source>
</evidence>
<dbReference type="InterPro" id="IPR006643">
    <property type="entry name" value="Zasp-like_motif"/>
</dbReference>
<evidence type="ECO:0000256" key="4">
    <source>
        <dbReference type="SAM" id="MobiDB-lite"/>
    </source>
</evidence>
<keyword evidence="3" id="KW-0479">Metal-binding</keyword>
<dbReference type="Pfam" id="PF00595">
    <property type="entry name" value="PDZ"/>
    <property type="match status" value="1"/>
</dbReference>
<evidence type="ECO:0000313" key="6">
    <source>
        <dbReference type="EMBL" id="CAF3776040.1"/>
    </source>
</evidence>
<dbReference type="InterPro" id="IPR001478">
    <property type="entry name" value="PDZ"/>
</dbReference>
<feature type="compositionally biased region" description="Polar residues" evidence="4">
    <location>
        <begin position="96"/>
        <end position="137"/>
    </location>
</feature>
<dbReference type="CDD" id="cd23068">
    <property type="entry name" value="PDZ_ZASP52-like"/>
    <property type="match status" value="1"/>
</dbReference>
<dbReference type="InterPro" id="IPR036034">
    <property type="entry name" value="PDZ_sf"/>
</dbReference>
<keyword evidence="3" id="KW-0440">LIM domain</keyword>
<reference evidence="7" key="1">
    <citation type="submission" date="2021-02" db="EMBL/GenBank/DDBJ databases">
        <authorList>
            <person name="Nowell W R."/>
        </authorList>
    </citation>
    <scope>NUCLEOTIDE SEQUENCE</scope>
</reference>